<evidence type="ECO:0000256" key="4">
    <source>
        <dbReference type="ARBA" id="ARBA00012595"/>
    </source>
</evidence>
<dbReference type="Gene3D" id="3.20.20.80">
    <property type="entry name" value="Glycosidases"/>
    <property type="match status" value="1"/>
</dbReference>
<evidence type="ECO:0000256" key="6">
    <source>
        <dbReference type="ARBA" id="ARBA00022723"/>
    </source>
</evidence>
<evidence type="ECO:0000256" key="9">
    <source>
        <dbReference type="ARBA" id="ARBA00023277"/>
    </source>
</evidence>
<dbReference type="EC" id="3.2.1.1" evidence="4 12"/>
<dbReference type="InterPro" id="IPR006046">
    <property type="entry name" value="Alpha_amylase"/>
</dbReference>
<keyword evidence="7 12" id="KW-0378">Hydrolase</keyword>
<reference evidence="18" key="1">
    <citation type="journal article" date="2021" name="Int. J. Syst. Evol. Microbiol.">
        <title>Actinocatenispora comari sp. nov., an endophytic actinomycete isolated from aerial parts of Comarum salesowianum.</title>
        <authorList>
            <person name="Oyunbileg N."/>
            <person name="Iizaka Y."/>
            <person name="Hamada M."/>
            <person name="Davaapurev B.O."/>
            <person name="Fukumoto A."/>
            <person name="Tsetseg B."/>
            <person name="Kato F."/>
            <person name="Tamura T."/>
            <person name="Batkhuu J."/>
            <person name="Anzai Y."/>
        </authorList>
    </citation>
    <scope>NUCLEOTIDE SEQUENCE [LARGE SCALE GENOMIC DNA]</scope>
    <source>
        <strain evidence="18">NUM-2625</strain>
    </source>
</reference>
<comment type="similarity">
    <text evidence="3 11">Belongs to the glycosyl hydrolase 13 family.</text>
</comment>
<dbReference type="GO" id="GO:0046872">
    <property type="term" value="F:metal ion binding"/>
    <property type="evidence" value="ECO:0007669"/>
    <property type="project" value="UniProtKB-KW"/>
</dbReference>
<dbReference type="GO" id="GO:0005975">
    <property type="term" value="P:carbohydrate metabolic process"/>
    <property type="evidence" value="ECO:0007669"/>
    <property type="project" value="InterPro"/>
</dbReference>
<dbReference type="SUPFAM" id="SSF51011">
    <property type="entry name" value="Glycosyl hydrolase domain"/>
    <property type="match status" value="1"/>
</dbReference>
<accession>A0A8J4EMH1</accession>
<dbReference type="InterPro" id="IPR006047">
    <property type="entry name" value="GH13_cat_dom"/>
</dbReference>
<dbReference type="InterPro" id="IPR006048">
    <property type="entry name" value="A-amylase/branching_C"/>
</dbReference>
<dbReference type="Gene3D" id="2.60.40.1180">
    <property type="entry name" value="Golgi alpha-mannosidase II"/>
    <property type="match status" value="1"/>
</dbReference>
<feature type="domain" description="Alpha-amylase C-terminal" evidence="15">
    <location>
        <begin position="420"/>
        <end position="505"/>
    </location>
</feature>
<evidence type="ECO:0000256" key="1">
    <source>
        <dbReference type="ARBA" id="ARBA00000548"/>
    </source>
</evidence>
<evidence type="ECO:0000256" key="14">
    <source>
        <dbReference type="SAM" id="SignalP"/>
    </source>
</evidence>
<dbReference type="SUPFAM" id="SSF51445">
    <property type="entry name" value="(Trans)glycosidases"/>
    <property type="match status" value="1"/>
</dbReference>
<dbReference type="PRINTS" id="PR00110">
    <property type="entry name" value="ALPHAAMYLASE"/>
</dbReference>
<dbReference type="InterPro" id="IPR017853">
    <property type="entry name" value="GH"/>
</dbReference>
<keyword evidence="9 12" id="KW-0119">Carbohydrate metabolism</keyword>
<keyword evidence="18" id="KW-1185">Reference proteome</keyword>
<dbReference type="SMART" id="SM00642">
    <property type="entry name" value="Aamy"/>
    <property type="match status" value="1"/>
</dbReference>
<evidence type="ECO:0000256" key="12">
    <source>
        <dbReference type="RuleBase" id="RU361134"/>
    </source>
</evidence>
<evidence type="ECO:0000256" key="3">
    <source>
        <dbReference type="ARBA" id="ARBA00008061"/>
    </source>
</evidence>
<feature type="region of interest" description="Disordered" evidence="13">
    <location>
        <begin position="25"/>
        <end position="51"/>
    </location>
</feature>
<dbReference type="PANTHER" id="PTHR43447">
    <property type="entry name" value="ALPHA-AMYLASE"/>
    <property type="match status" value="1"/>
</dbReference>
<feature type="chain" id="PRO_5035295830" description="Alpha-amylase" evidence="14">
    <location>
        <begin position="30"/>
        <end position="506"/>
    </location>
</feature>
<evidence type="ECO:0000256" key="13">
    <source>
        <dbReference type="SAM" id="MobiDB-lite"/>
    </source>
</evidence>
<evidence type="ECO:0000259" key="16">
    <source>
        <dbReference type="SMART" id="SM00642"/>
    </source>
</evidence>
<dbReference type="InterPro" id="IPR013780">
    <property type="entry name" value="Glyco_hydro_b"/>
</dbReference>
<evidence type="ECO:0000256" key="7">
    <source>
        <dbReference type="ARBA" id="ARBA00022801"/>
    </source>
</evidence>
<dbReference type="Pfam" id="PF00128">
    <property type="entry name" value="Alpha-amylase"/>
    <property type="match status" value="1"/>
</dbReference>
<gene>
    <name evidence="17" type="ORF">NUM_56360</name>
</gene>
<comment type="caution">
    <text evidence="17">The sequence shown here is derived from an EMBL/GenBank/DDBJ whole genome shotgun (WGS) entry which is preliminary data.</text>
</comment>
<name>A0A8J4EMH1_9ACTN</name>
<dbReference type="Pfam" id="PF02806">
    <property type="entry name" value="Alpha-amylase_C"/>
    <property type="match status" value="1"/>
</dbReference>
<dbReference type="RefSeq" id="WP_207128026.1">
    <property type="nucleotide sequence ID" value="NZ_BOPO01000116.1"/>
</dbReference>
<dbReference type="InterPro" id="IPR031319">
    <property type="entry name" value="A-amylase_C"/>
</dbReference>
<dbReference type="EMBL" id="BOPO01000116">
    <property type="protein sequence ID" value="GIL30382.1"/>
    <property type="molecule type" value="Genomic_DNA"/>
</dbReference>
<dbReference type="Proteomes" id="UP000614996">
    <property type="component" value="Unassembled WGS sequence"/>
</dbReference>
<evidence type="ECO:0000256" key="2">
    <source>
        <dbReference type="ARBA" id="ARBA00001913"/>
    </source>
</evidence>
<evidence type="ECO:0000313" key="18">
    <source>
        <dbReference type="Proteomes" id="UP000614996"/>
    </source>
</evidence>
<proteinExistence type="inferred from homology"/>
<organism evidence="17 18">
    <name type="scientific">Actinocatenispora comari</name>
    <dbReference type="NCBI Taxonomy" id="2807577"/>
    <lineage>
        <taxon>Bacteria</taxon>
        <taxon>Bacillati</taxon>
        <taxon>Actinomycetota</taxon>
        <taxon>Actinomycetes</taxon>
        <taxon>Micromonosporales</taxon>
        <taxon>Micromonosporaceae</taxon>
        <taxon>Actinocatenispora</taxon>
    </lineage>
</organism>
<evidence type="ECO:0000259" key="15">
    <source>
        <dbReference type="SMART" id="SM00632"/>
    </source>
</evidence>
<keyword evidence="6" id="KW-0479">Metal-binding</keyword>
<evidence type="ECO:0000313" key="17">
    <source>
        <dbReference type="EMBL" id="GIL30382.1"/>
    </source>
</evidence>
<sequence length="506" mass="53350">MGSRTRVLTRLVAVTALAASLTVPAAAHADTSPERAGTAVPGQDAGGSGGYAAADAGGRDVIATLFEWPWTSVADECTNVLGPDGYGAVQVSPPQESVTVDGHPWWEVYQPVSYQLTSRMGTRDQFAAMVRSCHDAGVRVYADAVLNHMTGQGNTGYGGSTFPDKYDYPGLYGSQDFHHYPGDCPESDGQIHDYGNATEVRECELVSLADLRTESDYVRGKLADYLNDLLGLGVDGFRLDAAKHVSPDDIKAIETRLSRWTYIYQEVSYGAGEAVQPSQYEGTGNLLEFRYGTSLKSAFDGRLADLAGLGTSADPKGMEPSNLAVSFVDNWDTQRNGSTLSYQDGARYTLADVFLLGWDYGTPKVMSSFAFDSGDQSPPAGPDGMVSTVDCDNGWVCEHRRPQVVGMVGFHNAVAGTPVTNWWDDGSSRIAFGRGGKGFVAINNETGTMTETLQTGLPAGTYCDVVHGAASGGGCTGPTVTVGADGTAQVTVAPTDAVAIDVSATG</sequence>
<keyword evidence="14" id="KW-0732">Signal</keyword>
<keyword evidence="10 12" id="KW-0326">Glycosidase</keyword>
<feature type="signal peptide" evidence="14">
    <location>
        <begin position="1"/>
        <end position="29"/>
    </location>
</feature>
<comment type="catalytic activity">
    <reaction evidence="1 12">
        <text>Endohydrolysis of (1-&gt;4)-alpha-D-glucosidic linkages in polysaccharides containing three or more (1-&gt;4)-alpha-linked D-glucose units.</text>
        <dbReference type="EC" id="3.2.1.1"/>
    </reaction>
</comment>
<evidence type="ECO:0000256" key="5">
    <source>
        <dbReference type="ARBA" id="ARBA00017303"/>
    </source>
</evidence>
<evidence type="ECO:0000256" key="11">
    <source>
        <dbReference type="RuleBase" id="RU003615"/>
    </source>
</evidence>
<dbReference type="GO" id="GO:0004556">
    <property type="term" value="F:alpha-amylase activity"/>
    <property type="evidence" value="ECO:0007669"/>
    <property type="project" value="UniProtKB-UniRule"/>
</dbReference>
<evidence type="ECO:0000256" key="10">
    <source>
        <dbReference type="ARBA" id="ARBA00023295"/>
    </source>
</evidence>
<evidence type="ECO:0000256" key="8">
    <source>
        <dbReference type="ARBA" id="ARBA00022837"/>
    </source>
</evidence>
<dbReference type="AlphaFoldDB" id="A0A8J4EMH1"/>
<dbReference type="CDD" id="cd11317">
    <property type="entry name" value="AmyAc_bac_euk_AmyA"/>
    <property type="match status" value="1"/>
</dbReference>
<protein>
    <recommendedName>
        <fullName evidence="5 12">Alpha-amylase</fullName>
        <ecNumber evidence="4 12">3.2.1.1</ecNumber>
    </recommendedName>
</protein>
<feature type="domain" description="Glycosyl hydrolase family 13 catalytic" evidence="16">
    <location>
        <begin position="60"/>
        <end position="411"/>
    </location>
</feature>
<comment type="cofactor">
    <cofactor evidence="2">
        <name>Ca(2+)</name>
        <dbReference type="ChEBI" id="CHEBI:29108"/>
    </cofactor>
</comment>
<dbReference type="SMART" id="SM00632">
    <property type="entry name" value="Aamy_C"/>
    <property type="match status" value="1"/>
</dbReference>
<keyword evidence="8" id="KW-0106">Calcium</keyword>